<dbReference type="Proteomes" id="UP000008370">
    <property type="component" value="Unassembled WGS sequence"/>
</dbReference>
<reference evidence="2 3" key="1">
    <citation type="journal article" date="2012" name="BMC Genomics">
        <title>Comparative genomics of the white-rot fungi, Phanerochaete carnosa and P. chrysosporium, to elucidate the genetic basis of the distinct wood types they colonize.</title>
        <authorList>
            <person name="Suzuki H."/>
            <person name="MacDonald J."/>
            <person name="Syed K."/>
            <person name="Salamov A."/>
            <person name="Hori C."/>
            <person name="Aerts A."/>
            <person name="Henrissat B."/>
            <person name="Wiebenga A."/>
            <person name="vanKuyk P.A."/>
            <person name="Barry K."/>
            <person name="Lindquist E."/>
            <person name="LaButti K."/>
            <person name="Lapidus A."/>
            <person name="Lucas S."/>
            <person name="Coutinho P."/>
            <person name="Gong Y."/>
            <person name="Samejima M."/>
            <person name="Mahadevan R."/>
            <person name="Abou-Zaid M."/>
            <person name="de Vries R.P."/>
            <person name="Igarashi K."/>
            <person name="Yadav J.S."/>
            <person name="Grigoriev I.V."/>
            <person name="Master E.R."/>
        </authorList>
    </citation>
    <scope>NUCLEOTIDE SEQUENCE [LARGE SCALE GENOMIC DNA]</scope>
    <source>
        <strain evidence="2 3">HHB-10118-sp</strain>
    </source>
</reference>
<evidence type="ECO:0000313" key="2">
    <source>
        <dbReference type="EMBL" id="EKM61709.1"/>
    </source>
</evidence>
<name>K5WR20_PHACS</name>
<gene>
    <name evidence="2" type="ORF">PHACADRAFT_82310</name>
</gene>
<keyword evidence="3" id="KW-1185">Reference proteome</keyword>
<protein>
    <submittedName>
        <fullName evidence="2">Uncharacterized protein</fullName>
    </submittedName>
</protein>
<dbReference type="STRING" id="650164.K5WR20"/>
<dbReference type="PANTHER" id="PTHR46579">
    <property type="entry name" value="F5/8 TYPE C DOMAIN-CONTAINING PROTEIN-RELATED"/>
    <property type="match status" value="1"/>
</dbReference>
<dbReference type="HOGENOM" id="CLU_065180_0_0_1"/>
<dbReference type="InParanoid" id="K5WR20"/>
<organism evidence="2 3">
    <name type="scientific">Phanerochaete carnosa (strain HHB-10118-sp)</name>
    <name type="common">White-rot fungus</name>
    <name type="synonym">Peniophora carnosa</name>
    <dbReference type="NCBI Taxonomy" id="650164"/>
    <lineage>
        <taxon>Eukaryota</taxon>
        <taxon>Fungi</taxon>
        <taxon>Dikarya</taxon>
        <taxon>Basidiomycota</taxon>
        <taxon>Agaricomycotina</taxon>
        <taxon>Agaricomycetes</taxon>
        <taxon>Polyporales</taxon>
        <taxon>Phanerochaetaceae</taxon>
        <taxon>Phanerochaete</taxon>
    </lineage>
</organism>
<evidence type="ECO:0000313" key="3">
    <source>
        <dbReference type="Proteomes" id="UP000008370"/>
    </source>
</evidence>
<dbReference type="GeneID" id="18920354"/>
<feature type="region of interest" description="Disordered" evidence="1">
    <location>
        <begin position="352"/>
        <end position="378"/>
    </location>
</feature>
<dbReference type="EMBL" id="JH930468">
    <property type="protein sequence ID" value="EKM61709.1"/>
    <property type="molecule type" value="Genomic_DNA"/>
</dbReference>
<sequence>MEAELDKWHDTPTEPGRLRRVQDGEIWKTIKGVDRTLFFDNAHTVELRIGVTMGFDGFAFACSAYARKHSTGNLSLCVQNLEVSLRYPPENLLLCGLTPGPREFSADELQHFMAAFITDLLKLYDERIVVKTAGCPIVAVCCDHPAMCRLCGFSDSGSQNIFCTWCRITKDQLKMEKGLTIDAFPLCDGDDHRKLAEEYSKLHTQEERDAFCQANGVRGSELNRLPYWNPVRMAIIDPMHNLLLGIMKNIWFDVWVKDKALRERTQLKSVPRKLDRIHGYLTKFEMPSWVARLPKDVGYPAGGSLTSDKWKALLLVYGPIMIPFIWDEWSAVADTEYGRKLASWTKNDKAHRKCNEKRARGEQGGDLEFEAPKPKRRMHSKDANNFLSLAATMKILLA</sequence>
<proteinExistence type="predicted"/>
<dbReference type="RefSeq" id="XP_007391112.1">
    <property type="nucleotide sequence ID" value="XM_007391050.1"/>
</dbReference>
<dbReference type="KEGG" id="pco:PHACADRAFT_82310"/>
<dbReference type="OrthoDB" id="3239894at2759"/>
<accession>K5WR20</accession>
<dbReference type="AlphaFoldDB" id="K5WR20"/>
<evidence type="ECO:0000256" key="1">
    <source>
        <dbReference type="SAM" id="MobiDB-lite"/>
    </source>
</evidence>
<dbReference type="PANTHER" id="PTHR46579:SF2">
    <property type="entry name" value="C2H2-TYPE DOMAIN-CONTAINING PROTEIN"/>
    <property type="match status" value="1"/>
</dbReference>